<dbReference type="PANTHER" id="PTHR47561:SF1">
    <property type="entry name" value="POLYSACCHARIDE DEACETYLASE FAMILY PROTEIN (AFU_ORTHOLOGUE AFUA_6G05030)"/>
    <property type="match status" value="1"/>
</dbReference>
<comment type="similarity">
    <text evidence="2">Belongs to the polysaccharide deacetylase family.</text>
</comment>
<evidence type="ECO:0000256" key="1">
    <source>
        <dbReference type="ARBA" id="ARBA00003236"/>
    </source>
</evidence>
<comment type="function">
    <text evidence="1">Is involved in generating a small heat-stable compound (Nod), an acylated oligomer of N-acetylglucosamine, that stimulates mitosis in various plant protoplasts.</text>
</comment>
<name>A0ABV1SMP0_9RHOB</name>
<dbReference type="PANTHER" id="PTHR47561">
    <property type="entry name" value="POLYSACCHARIDE DEACETYLASE FAMILY PROTEIN (AFU_ORTHOLOGUE AFUA_6G05030)"/>
    <property type="match status" value="1"/>
</dbReference>
<dbReference type="EMBL" id="JAYWLC010000034">
    <property type="protein sequence ID" value="MER5173871.1"/>
    <property type="molecule type" value="Genomic_DNA"/>
</dbReference>
<evidence type="ECO:0000256" key="4">
    <source>
        <dbReference type="ARBA" id="ARBA00032976"/>
    </source>
</evidence>
<evidence type="ECO:0000313" key="7">
    <source>
        <dbReference type="Proteomes" id="UP001438953"/>
    </source>
</evidence>
<dbReference type="Gene3D" id="3.20.20.370">
    <property type="entry name" value="Glycoside hydrolase/deacetylase"/>
    <property type="match status" value="1"/>
</dbReference>
<reference evidence="6 7" key="1">
    <citation type="submission" date="2024-01" db="EMBL/GenBank/DDBJ databases">
        <authorList>
            <person name="Deng Y."/>
            <person name="Su J."/>
        </authorList>
    </citation>
    <scope>NUCLEOTIDE SEQUENCE [LARGE SCALE GENOMIC DNA]</scope>
    <source>
        <strain evidence="6 7">CPCC 100088</strain>
    </source>
</reference>
<evidence type="ECO:0000256" key="3">
    <source>
        <dbReference type="ARBA" id="ARBA00020071"/>
    </source>
</evidence>
<comment type="caution">
    <text evidence="6">The sequence shown here is derived from an EMBL/GenBank/DDBJ whole genome shotgun (WGS) entry which is preliminary data.</text>
</comment>
<dbReference type="Pfam" id="PF01522">
    <property type="entry name" value="Polysacc_deac_1"/>
    <property type="match status" value="1"/>
</dbReference>
<dbReference type="CDD" id="cd10938">
    <property type="entry name" value="CE4_HpPgdA_like"/>
    <property type="match status" value="1"/>
</dbReference>
<sequence length="292" mass="33331">MAKEILVGFGIDVDAVAGWLGSYGGEDSPDDISRGLFAGEVGAPRLLDMFDKFGIKTTWFIPGHSAETFPEQMKDVAARGHEIGIHGYSHENPIAMTPEQEEAVLDKCIGLITEISGKRPTGYVAPWWEFSNVTNELLLKKGIKYDHSLMHNDFTPYRVRVGDSWTKIDYAGKPEDWMKPLVRGEETDLIEIPANWYLDDLPPMMFIKKSPNSHGFVNPRDIEEMWRDQFDWVYANMDYAVFPITIHPDVSGRPQVLMMLERLFNHIKSHEGVKFVTMNEMADDYAARFPRK</sequence>
<keyword evidence="7" id="KW-1185">Reference proteome</keyword>
<evidence type="ECO:0000259" key="5">
    <source>
        <dbReference type="PROSITE" id="PS51677"/>
    </source>
</evidence>
<evidence type="ECO:0000313" key="6">
    <source>
        <dbReference type="EMBL" id="MER5173871.1"/>
    </source>
</evidence>
<dbReference type="Proteomes" id="UP001438953">
    <property type="component" value="Unassembled WGS sequence"/>
</dbReference>
<dbReference type="InterPro" id="IPR011330">
    <property type="entry name" value="Glyco_hydro/deAcase_b/a-brl"/>
</dbReference>
<protein>
    <recommendedName>
        <fullName evidence="3">Chitooligosaccharide deacetylase</fullName>
    </recommendedName>
    <alternativeName>
        <fullName evidence="4">Nodulation protein B</fullName>
    </alternativeName>
</protein>
<gene>
    <name evidence="6" type="ORF">VSX56_19130</name>
</gene>
<feature type="domain" description="NodB homology" evidence="5">
    <location>
        <begin position="29"/>
        <end position="276"/>
    </location>
</feature>
<dbReference type="InterPro" id="IPR037950">
    <property type="entry name" value="PgdA-like"/>
</dbReference>
<accession>A0ABV1SMP0</accession>
<dbReference type="SUPFAM" id="SSF88713">
    <property type="entry name" value="Glycoside hydrolase/deacetylase"/>
    <property type="match status" value="1"/>
</dbReference>
<dbReference type="PROSITE" id="PS51677">
    <property type="entry name" value="NODB"/>
    <property type="match status" value="1"/>
</dbReference>
<reference evidence="6 7" key="2">
    <citation type="submission" date="2024-06" db="EMBL/GenBank/DDBJ databases">
        <title>Thioclava kandeliae sp. nov. from a rhizosphere soil sample of Kandelia candel in a mangrove.</title>
        <authorList>
            <person name="Mu T."/>
        </authorList>
    </citation>
    <scope>NUCLEOTIDE SEQUENCE [LARGE SCALE GENOMIC DNA]</scope>
    <source>
        <strain evidence="6 7">CPCC 100088</strain>
    </source>
</reference>
<organism evidence="6 7">
    <name type="scientific">Thioclava kandeliae</name>
    <dbReference type="NCBI Taxonomy" id="3070818"/>
    <lineage>
        <taxon>Bacteria</taxon>
        <taxon>Pseudomonadati</taxon>
        <taxon>Pseudomonadota</taxon>
        <taxon>Alphaproteobacteria</taxon>
        <taxon>Rhodobacterales</taxon>
        <taxon>Paracoccaceae</taxon>
        <taxon>Thioclava</taxon>
    </lineage>
</organism>
<proteinExistence type="inferred from homology"/>
<dbReference type="RefSeq" id="WP_341485826.1">
    <property type="nucleotide sequence ID" value="NZ_JAYWLC010000034.1"/>
</dbReference>
<dbReference type="InterPro" id="IPR002509">
    <property type="entry name" value="NODB_dom"/>
</dbReference>
<evidence type="ECO:0000256" key="2">
    <source>
        <dbReference type="ARBA" id="ARBA00010973"/>
    </source>
</evidence>